<accession>A0A2R6NUS3</accession>
<dbReference type="EMBL" id="MLYV02000812">
    <property type="protein sequence ID" value="PSR77132.1"/>
    <property type="molecule type" value="Genomic_DNA"/>
</dbReference>
<feature type="transmembrane region" description="Helical" evidence="1">
    <location>
        <begin position="235"/>
        <end position="255"/>
    </location>
</feature>
<name>A0A2R6NUS3_9APHY</name>
<dbReference type="PANTHER" id="PTHR35043:SF9">
    <property type="match status" value="1"/>
</dbReference>
<dbReference type="Proteomes" id="UP000186601">
    <property type="component" value="Unassembled WGS sequence"/>
</dbReference>
<dbReference type="AlphaFoldDB" id="A0A2R6NUS3"/>
<evidence type="ECO:0000313" key="3">
    <source>
        <dbReference type="Proteomes" id="UP000186601"/>
    </source>
</evidence>
<feature type="transmembrane region" description="Helical" evidence="1">
    <location>
        <begin position="51"/>
        <end position="74"/>
    </location>
</feature>
<feature type="transmembrane region" description="Helical" evidence="1">
    <location>
        <begin position="453"/>
        <end position="478"/>
    </location>
</feature>
<protein>
    <submittedName>
        <fullName evidence="2">Uncharacterized protein</fullName>
    </submittedName>
</protein>
<evidence type="ECO:0000256" key="1">
    <source>
        <dbReference type="SAM" id="Phobius"/>
    </source>
</evidence>
<gene>
    <name evidence="2" type="ORF">PHLCEN_2v8040</name>
</gene>
<evidence type="ECO:0000313" key="2">
    <source>
        <dbReference type="EMBL" id="PSR77132.1"/>
    </source>
</evidence>
<keyword evidence="3" id="KW-1185">Reference proteome</keyword>
<proteinExistence type="predicted"/>
<keyword evidence="1" id="KW-0812">Transmembrane</keyword>
<feature type="transmembrane region" description="Helical" evidence="1">
    <location>
        <begin position="490"/>
        <end position="513"/>
    </location>
</feature>
<organism evidence="2 3">
    <name type="scientific">Hermanssonia centrifuga</name>
    <dbReference type="NCBI Taxonomy" id="98765"/>
    <lineage>
        <taxon>Eukaryota</taxon>
        <taxon>Fungi</taxon>
        <taxon>Dikarya</taxon>
        <taxon>Basidiomycota</taxon>
        <taxon>Agaricomycotina</taxon>
        <taxon>Agaricomycetes</taxon>
        <taxon>Polyporales</taxon>
        <taxon>Meruliaceae</taxon>
        <taxon>Hermanssonia</taxon>
    </lineage>
</organism>
<feature type="transmembrane region" description="Helical" evidence="1">
    <location>
        <begin position="21"/>
        <end position="39"/>
    </location>
</feature>
<keyword evidence="1" id="KW-1133">Transmembrane helix</keyword>
<dbReference type="PANTHER" id="PTHR35043">
    <property type="entry name" value="TRANSCRIPTION FACTOR DOMAIN-CONTAINING PROTEIN"/>
    <property type="match status" value="1"/>
</dbReference>
<dbReference type="OrthoDB" id="2733714at2759"/>
<keyword evidence="1" id="KW-0472">Membrane</keyword>
<feature type="transmembrane region" description="Helical" evidence="1">
    <location>
        <begin position="421"/>
        <end position="441"/>
    </location>
</feature>
<dbReference type="STRING" id="98765.A0A2R6NUS3"/>
<reference evidence="2 3" key="1">
    <citation type="submission" date="2018-02" db="EMBL/GenBank/DDBJ databases">
        <title>Genome sequence of the basidiomycete white-rot fungus Phlebia centrifuga.</title>
        <authorList>
            <person name="Granchi Z."/>
            <person name="Peng M."/>
            <person name="de Vries R.P."/>
            <person name="Hilden K."/>
            <person name="Makela M.R."/>
            <person name="Grigoriev I."/>
            <person name="Riley R."/>
        </authorList>
    </citation>
    <scope>NUCLEOTIDE SEQUENCE [LARGE SCALE GENOMIC DNA]</scope>
    <source>
        <strain evidence="2 3">FBCC195</strain>
    </source>
</reference>
<comment type="caution">
    <text evidence="2">The sequence shown here is derived from an EMBL/GenBank/DDBJ whole genome shotgun (WGS) entry which is preliminary data.</text>
</comment>
<sequence length="540" mass="60840">MNATQPNFLAWESEPTRRGTYNIISTCLITLVFCVWSSVHIDIVQSQRNAFIHKLFALMLGLLAPEVLLATAFLQRNFATQVMNEVNKHFTIPAQMPWYRRVPTQLWTKVRTYIWSTKASDSESYSQFHPDSEKGTSTRVRWTLVHGFYAVMGGFVFDASTEPKFLPNSYTRAILTPAGLRVLLEHDPELIPDLSEAEIMDKSKADGLAKALLLFQALWFCTNCVSRLAQGLPLSLLEVTTFAHAFCTFFTYLLWWHKPLNIREPTLISGERAREVCAYMWMASRIKQYRFGGLFNSSSASEFSIVLTDDGDILMDDGNIAGEVLPHNAEDIYLRIWGRRPSSPFAAAYSVKKAFKSTSGAWYSRQWDKPFENVSLTSGDTERWALASKALSRYGPPSQYLNSLVHGENEIEGEWDIDSKAGLMITVALLTAIYGAPHVAAWDAPFATRSERVLWRSAAVVITTTGTAFGLMVPWLNIRDIDPNMINSKAIILGPLILGLICIYPVSAVYLLVESFKQLSHLPPETYQLPSWSNYFPHSS</sequence>